<feature type="compositionally biased region" description="Pro residues" evidence="1">
    <location>
        <begin position="676"/>
        <end position="710"/>
    </location>
</feature>
<keyword evidence="5" id="KW-1185">Reference proteome</keyword>
<feature type="signal peptide" evidence="2">
    <location>
        <begin position="1"/>
        <end position="33"/>
    </location>
</feature>
<feature type="compositionally biased region" description="Pro residues" evidence="1">
    <location>
        <begin position="442"/>
        <end position="451"/>
    </location>
</feature>
<feature type="chain" id="PRO_5046129073" description="SGNH hydrolase-type esterase domain-containing protein" evidence="2">
    <location>
        <begin position="34"/>
        <end position="710"/>
    </location>
</feature>
<dbReference type="EMBL" id="JAAATY010000010">
    <property type="protein sequence ID" value="NRN66536.1"/>
    <property type="molecule type" value="Genomic_DNA"/>
</dbReference>
<dbReference type="Proteomes" id="UP000763557">
    <property type="component" value="Unassembled WGS sequence"/>
</dbReference>
<gene>
    <name evidence="4" type="ORF">GC106_37610</name>
</gene>
<dbReference type="InterPro" id="IPR037460">
    <property type="entry name" value="SEST-like"/>
</dbReference>
<evidence type="ECO:0000313" key="4">
    <source>
        <dbReference type="EMBL" id="NRN66536.1"/>
    </source>
</evidence>
<dbReference type="PANTHER" id="PTHR37981">
    <property type="entry name" value="LIPASE 2"/>
    <property type="match status" value="1"/>
</dbReference>
<dbReference type="PANTHER" id="PTHR37981:SF1">
    <property type="entry name" value="SGNH HYDROLASE-TYPE ESTERASE DOMAIN-CONTAINING PROTEIN"/>
    <property type="match status" value="1"/>
</dbReference>
<dbReference type="InterPro" id="IPR013830">
    <property type="entry name" value="SGNH_hydro"/>
</dbReference>
<dbReference type="SUPFAM" id="SSF103647">
    <property type="entry name" value="TSP type-3 repeat"/>
    <property type="match status" value="1"/>
</dbReference>
<dbReference type="InterPro" id="IPR036514">
    <property type="entry name" value="SGNH_hydro_sf"/>
</dbReference>
<name>A0ABX2F5A1_9PSEU</name>
<feature type="domain" description="SGNH hydrolase-type esterase" evidence="3">
    <location>
        <begin position="51"/>
        <end position="348"/>
    </location>
</feature>
<dbReference type="Pfam" id="PF13472">
    <property type="entry name" value="Lipase_GDSL_2"/>
    <property type="match status" value="1"/>
</dbReference>
<feature type="compositionally biased region" description="Pro residues" evidence="1">
    <location>
        <begin position="645"/>
        <end position="661"/>
    </location>
</feature>
<dbReference type="RefSeq" id="WP_173132708.1">
    <property type="nucleotide sequence ID" value="NZ_CBCSGW010000003.1"/>
</dbReference>
<dbReference type="Gene3D" id="3.40.50.1110">
    <property type="entry name" value="SGNH hydrolase"/>
    <property type="match status" value="1"/>
</dbReference>
<keyword evidence="2" id="KW-0732">Signal</keyword>
<evidence type="ECO:0000256" key="1">
    <source>
        <dbReference type="SAM" id="MobiDB-lite"/>
    </source>
</evidence>
<comment type="caution">
    <text evidence="4">The sequence shown here is derived from an EMBL/GenBank/DDBJ whole genome shotgun (WGS) entry which is preliminary data.</text>
</comment>
<organism evidence="4 5">
    <name type="scientific">Kibdelosporangium persicum</name>
    <dbReference type="NCBI Taxonomy" id="2698649"/>
    <lineage>
        <taxon>Bacteria</taxon>
        <taxon>Bacillati</taxon>
        <taxon>Actinomycetota</taxon>
        <taxon>Actinomycetes</taxon>
        <taxon>Pseudonocardiales</taxon>
        <taxon>Pseudonocardiaceae</taxon>
        <taxon>Kibdelosporangium</taxon>
    </lineage>
</organism>
<evidence type="ECO:0000259" key="3">
    <source>
        <dbReference type="Pfam" id="PF13472"/>
    </source>
</evidence>
<feature type="compositionally biased region" description="Low complexity" evidence="1">
    <location>
        <begin position="570"/>
        <end position="596"/>
    </location>
</feature>
<feature type="region of interest" description="Disordered" evidence="1">
    <location>
        <begin position="364"/>
        <end position="710"/>
    </location>
</feature>
<reference evidence="4 5" key="1">
    <citation type="submission" date="2020-01" db="EMBL/GenBank/DDBJ databases">
        <title>Kibdelosporangium persica a novel Actinomycetes from a hot desert in Iran.</title>
        <authorList>
            <person name="Safaei N."/>
            <person name="Zaburannyi N."/>
            <person name="Mueller R."/>
            <person name="Wink J."/>
        </authorList>
    </citation>
    <scope>NUCLEOTIDE SEQUENCE [LARGE SCALE GENOMIC DNA]</scope>
    <source>
        <strain evidence="4 5">4NS15</strain>
    </source>
</reference>
<dbReference type="InterPro" id="IPR028974">
    <property type="entry name" value="TSP_type-3_rpt"/>
</dbReference>
<feature type="compositionally biased region" description="Pro residues" evidence="1">
    <location>
        <begin position="542"/>
        <end position="569"/>
    </location>
</feature>
<dbReference type="SUPFAM" id="SSF52266">
    <property type="entry name" value="SGNH hydrolase"/>
    <property type="match status" value="1"/>
</dbReference>
<dbReference type="Gene3D" id="4.10.1080.10">
    <property type="entry name" value="TSP type-3 repeat"/>
    <property type="match status" value="1"/>
</dbReference>
<feature type="compositionally biased region" description="Basic and acidic residues" evidence="1">
    <location>
        <begin position="370"/>
        <end position="380"/>
    </location>
</feature>
<proteinExistence type="predicted"/>
<evidence type="ECO:0000256" key="2">
    <source>
        <dbReference type="SAM" id="SignalP"/>
    </source>
</evidence>
<protein>
    <recommendedName>
        <fullName evidence="3">SGNH hydrolase-type esterase domain-containing protein</fullName>
    </recommendedName>
</protein>
<accession>A0ABX2F5A1</accession>
<feature type="compositionally biased region" description="Low complexity" evidence="1">
    <location>
        <begin position="422"/>
        <end position="441"/>
    </location>
</feature>
<sequence length="710" mass="73542">MRARDHGRAYGRILALGAALAVVCSAATGTAGAQPSAEQQQQQRVLKIVVVGDSYSSGEGIHVIDPAGERPEGNSYIDARDPRHQSTLSAAAQAAARLQEANPGVQVELSIVASSGATTTDVFNTQRKDPLEPTPGNRPQDGADMRTWYDSNDMAVNFPQISQIPADADAVIVGLGGNDAFFGPLVEAYVYDYAVKAGQLRNQANKLLDSTQPDQVYRDQAKGIPGRAPTLVARLLQVVQAIKDRAPGAKVILQTYPVAVDPEKWSAGDMLRQRDMVAMRDFATQLNNAIKHAAKVCGCASVADVSQALQGRELNTPDPGINSVFTGLWGDATQWSKNEPVHPNVKGAGLMADPLAQALAGDLGLTAPQPRKDRQTDTSKIRLKHTPAPDTDNDGVADYLDKDWDGDGVPNTKDRKPNTPDAPGSGQQSSPQPGAGSTPPAVIVPPRPIPQSAPGQRDPAPLQPIDQRGTDSRPRPIPISDNPGSRRPDTGPQPPASPTPTQTAQPPTRPLPPRQPTPPQPTPQPAAPPPQSAPPRTGSEPPRQPIPPQTAQPPTGPQSPRQPAPPRSAAPPAQSSQPAVNPPSGSGRKPKGGAASRQAVPSATMRSPKMPSVPKPPSTPKFDPNFGPKGSPGASQLGGGLLGVTPPPPPTVPGLTPPPGSKTPLGGGKPAGTATPPLPSRAPAPPGGAGTPPLPSRAPTPPPAHPALTS</sequence>
<evidence type="ECO:0000313" key="5">
    <source>
        <dbReference type="Proteomes" id="UP000763557"/>
    </source>
</evidence>
<feature type="compositionally biased region" description="Pro residues" evidence="1">
    <location>
        <begin position="507"/>
        <end position="533"/>
    </location>
</feature>